<proteinExistence type="inferred from homology"/>
<dbReference type="InterPro" id="IPR017736">
    <property type="entry name" value="Glyco_hydro_1_beta-glucosidase"/>
</dbReference>
<organism evidence="12 13">
    <name type="scientific">Klugiella xanthotipulae</name>
    <dbReference type="NCBI Taxonomy" id="244735"/>
    <lineage>
        <taxon>Bacteria</taxon>
        <taxon>Bacillati</taxon>
        <taxon>Actinomycetota</taxon>
        <taxon>Actinomycetes</taxon>
        <taxon>Micrococcales</taxon>
        <taxon>Microbacteriaceae</taxon>
        <taxon>Klugiella</taxon>
    </lineage>
</organism>
<feature type="binding site" evidence="10">
    <location>
        <position position="307"/>
    </location>
    <ligand>
        <name>substrate</name>
    </ligand>
</feature>
<dbReference type="GO" id="GO:0005829">
    <property type="term" value="C:cytosol"/>
    <property type="evidence" value="ECO:0007669"/>
    <property type="project" value="TreeGrafter"/>
</dbReference>
<keyword evidence="13" id="KW-1185">Reference proteome</keyword>
<evidence type="ECO:0000256" key="10">
    <source>
        <dbReference type="PIRSR" id="PIRSR617736-2"/>
    </source>
</evidence>
<dbReference type="EC" id="3.2.1.21" evidence="3 11"/>
<evidence type="ECO:0000256" key="9">
    <source>
        <dbReference type="PIRSR" id="PIRSR617736-1"/>
    </source>
</evidence>
<evidence type="ECO:0000256" key="2">
    <source>
        <dbReference type="ARBA" id="ARBA00010838"/>
    </source>
</evidence>
<dbReference type="InterPro" id="IPR017853">
    <property type="entry name" value="GH"/>
</dbReference>
<dbReference type="SUPFAM" id="SSF51445">
    <property type="entry name" value="(Trans)glycosidases"/>
    <property type="match status" value="1"/>
</dbReference>
<evidence type="ECO:0000313" key="12">
    <source>
        <dbReference type="EMBL" id="TQM66206.1"/>
    </source>
</evidence>
<dbReference type="OrthoDB" id="9765195at2"/>
<evidence type="ECO:0000256" key="4">
    <source>
        <dbReference type="ARBA" id="ARBA00022801"/>
    </source>
</evidence>
<evidence type="ECO:0000256" key="7">
    <source>
        <dbReference type="ARBA" id="ARBA00023295"/>
    </source>
</evidence>
<keyword evidence="6" id="KW-0119">Carbohydrate metabolism</keyword>
<dbReference type="FunFam" id="3.20.20.80:FF:000004">
    <property type="entry name" value="Beta-glucosidase 6-phospho-beta-glucosidase"/>
    <property type="match status" value="1"/>
</dbReference>
<dbReference type="Proteomes" id="UP000318331">
    <property type="component" value="Unassembled WGS sequence"/>
</dbReference>
<keyword evidence="8" id="KW-0624">Polysaccharide degradation</keyword>
<feature type="binding site" evidence="10">
    <location>
        <begin position="436"/>
        <end position="437"/>
    </location>
    <ligand>
        <name>substrate</name>
    </ligand>
</feature>
<dbReference type="NCBIfam" id="TIGR03356">
    <property type="entry name" value="BGL"/>
    <property type="match status" value="1"/>
</dbReference>
<keyword evidence="5" id="KW-0136">Cellulose degradation</keyword>
<dbReference type="PROSITE" id="PS00653">
    <property type="entry name" value="GLYCOSYL_HYDROL_F1_2"/>
    <property type="match status" value="1"/>
</dbReference>
<dbReference type="InterPro" id="IPR033132">
    <property type="entry name" value="GH_1_N_CS"/>
</dbReference>
<dbReference type="PANTHER" id="PTHR10353">
    <property type="entry name" value="GLYCOSYL HYDROLASE"/>
    <property type="match status" value="1"/>
</dbReference>
<dbReference type="GO" id="GO:0030245">
    <property type="term" value="P:cellulose catabolic process"/>
    <property type="evidence" value="ECO:0007669"/>
    <property type="project" value="UniProtKB-KW"/>
</dbReference>
<feature type="binding site" evidence="10">
    <location>
        <position position="29"/>
    </location>
    <ligand>
        <name>substrate</name>
    </ligand>
</feature>
<evidence type="ECO:0000256" key="3">
    <source>
        <dbReference type="ARBA" id="ARBA00012744"/>
    </source>
</evidence>
<evidence type="ECO:0000256" key="6">
    <source>
        <dbReference type="ARBA" id="ARBA00023277"/>
    </source>
</evidence>
<dbReference type="Pfam" id="PF00232">
    <property type="entry name" value="Glyco_hydro_1"/>
    <property type="match status" value="1"/>
</dbReference>
<evidence type="ECO:0000256" key="5">
    <source>
        <dbReference type="ARBA" id="ARBA00023001"/>
    </source>
</evidence>
<feature type="active site" description="Proton donor" evidence="9">
    <location>
        <position position="175"/>
    </location>
</feature>
<feature type="binding site" evidence="10">
    <location>
        <position position="174"/>
    </location>
    <ligand>
        <name>substrate</name>
    </ligand>
</feature>
<comment type="catalytic activity">
    <reaction evidence="1 11">
        <text>Hydrolysis of terminal, non-reducing beta-D-glucosyl residues with release of beta-D-glucose.</text>
        <dbReference type="EC" id="3.2.1.21"/>
    </reaction>
</comment>
<keyword evidence="7 11" id="KW-0326">Glycosidase</keyword>
<evidence type="ECO:0000256" key="8">
    <source>
        <dbReference type="ARBA" id="ARBA00023326"/>
    </source>
</evidence>
<dbReference type="PANTHER" id="PTHR10353:SF36">
    <property type="entry name" value="LP05116P"/>
    <property type="match status" value="1"/>
</dbReference>
<dbReference type="InterPro" id="IPR001360">
    <property type="entry name" value="Glyco_hydro_1"/>
</dbReference>
<comment type="similarity">
    <text evidence="2 11">Belongs to the glycosyl hydrolase 1 family.</text>
</comment>
<feature type="binding site" evidence="10">
    <location>
        <position position="130"/>
    </location>
    <ligand>
        <name>substrate</name>
    </ligand>
</feature>
<dbReference type="PRINTS" id="PR00131">
    <property type="entry name" value="GLHYDRLASE1"/>
</dbReference>
<name>A0A543I6H1_9MICO</name>
<accession>A0A543I6H1</accession>
<evidence type="ECO:0000313" key="13">
    <source>
        <dbReference type="Proteomes" id="UP000318331"/>
    </source>
</evidence>
<evidence type="ECO:0000256" key="11">
    <source>
        <dbReference type="RuleBase" id="RU361175"/>
    </source>
</evidence>
<feature type="active site" description="Nucleophile" evidence="9">
    <location>
        <position position="382"/>
    </location>
</feature>
<keyword evidence="4 11" id="KW-0378">Hydrolase</keyword>
<dbReference type="EMBL" id="VFPN01000001">
    <property type="protein sequence ID" value="TQM66206.1"/>
    <property type="molecule type" value="Genomic_DNA"/>
</dbReference>
<reference evidence="12 13" key="1">
    <citation type="submission" date="2019-06" db="EMBL/GenBank/DDBJ databases">
        <title>Sequencing the genomes of 1000 actinobacteria strains.</title>
        <authorList>
            <person name="Klenk H.-P."/>
        </authorList>
    </citation>
    <scope>NUCLEOTIDE SEQUENCE [LARGE SCALE GENOMIC DNA]</scope>
    <source>
        <strain evidence="12 13">DSM 18031</strain>
    </source>
</reference>
<feature type="binding site" evidence="10">
    <location>
        <position position="429"/>
    </location>
    <ligand>
        <name>substrate</name>
    </ligand>
</feature>
<protein>
    <recommendedName>
        <fullName evidence="3 11">Beta-glucosidase</fullName>
        <ecNumber evidence="3 11">3.2.1.21</ecNumber>
    </recommendedName>
</protein>
<gene>
    <name evidence="12" type="ORF">FB466_1037</name>
</gene>
<dbReference type="AlphaFoldDB" id="A0A543I6H1"/>
<evidence type="ECO:0000256" key="1">
    <source>
        <dbReference type="ARBA" id="ARBA00000448"/>
    </source>
</evidence>
<comment type="caution">
    <text evidence="12">The sequence shown here is derived from an EMBL/GenBank/DDBJ whole genome shotgun (WGS) entry which is preliminary data.</text>
</comment>
<sequence>MALSTDDDQDSDLTFPPGFLFGSATAAYQIEGAAAEDGRGPSIWDTFSHTPGNVWNGDTGDIACDHYHRVEEDLDLMVTLGLHAYRFSISWPRVQPTGRGAVNPAGLAFYSRLVDGLLARGITPIATLYHWDLPQALEDEGGWTNRATAEAFADYARLVGRELGDRVAVWTTLNEPWCTAYLGYGSGGHAPGIADADSAFRAVHHLNLAHGLAITALREVVTNNPQYSITLNLHLIRPDNPSSAADVAAARLADGVANRLFLDPLLNGHYPEWVLEATGHLTDWSFVTAGDASLIRQPLDVLGVNYYTPQRVREWDGVGTKQSADGAPRTPGTAWPGLDHVEFLDQGGPHTAMGWTVDPSGLEELLLAIGNEWPAQPLMITENGAAYNDVMSADGSVHDPARIDYLRRHLAAAHRAIERGVNLTGYQVWSLLDNFEWSFGYSKRFGIVHVNYDTLVRTPKDSALWYSRLARSGVLRGESSEIR</sequence>
<dbReference type="GO" id="GO:0008422">
    <property type="term" value="F:beta-glucosidase activity"/>
    <property type="evidence" value="ECO:0007669"/>
    <property type="project" value="UniProtKB-EC"/>
</dbReference>
<dbReference type="RefSeq" id="WP_141916343.1">
    <property type="nucleotide sequence ID" value="NZ_BAAAYS010000014.1"/>
</dbReference>
<dbReference type="Gene3D" id="3.20.20.80">
    <property type="entry name" value="Glycosidases"/>
    <property type="match status" value="1"/>
</dbReference>